<comment type="caution">
    <text evidence="1">The sequence shown here is derived from an EMBL/GenBank/DDBJ whole genome shotgun (WGS) entry which is preliminary data.</text>
</comment>
<name>A0A9P0EM50_9HYPO</name>
<dbReference type="AlphaFoldDB" id="A0A9P0EM50"/>
<keyword evidence="2" id="KW-1185">Reference proteome</keyword>
<dbReference type="EMBL" id="CABFOC020000063">
    <property type="protein sequence ID" value="CAH0056346.1"/>
    <property type="molecule type" value="Genomic_DNA"/>
</dbReference>
<dbReference type="OrthoDB" id="1047367at2759"/>
<reference evidence="1" key="1">
    <citation type="submission" date="2021-10" db="EMBL/GenBank/DDBJ databases">
        <authorList>
            <person name="Piombo E."/>
        </authorList>
    </citation>
    <scope>NUCLEOTIDE SEQUENCE</scope>
</reference>
<proteinExistence type="predicted"/>
<dbReference type="InterPro" id="IPR023375">
    <property type="entry name" value="ADC_dom_sf"/>
</dbReference>
<organism evidence="1 2">
    <name type="scientific">Clonostachys solani</name>
    <dbReference type="NCBI Taxonomy" id="160281"/>
    <lineage>
        <taxon>Eukaryota</taxon>
        <taxon>Fungi</taxon>
        <taxon>Dikarya</taxon>
        <taxon>Ascomycota</taxon>
        <taxon>Pezizomycotina</taxon>
        <taxon>Sordariomycetes</taxon>
        <taxon>Hypocreomycetidae</taxon>
        <taxon>Hypocreales</taxon>
        <taxon>Bionectriaceae</taxon>
        <taxon>Clonostachys</taxon>
    </lineage>
</organism>
<dbReference type="Gene3D" id="2.40.400.10">
    <property type="entry name" value="Acetoacetate decarboxylase-like"/>
    <property type="match status" value="1"/>
</dbReference>
<dbReference type="SUPFAM" id="SSF160104">
    <property type="entry name" value="Acetoacetate decarboxylase-like"/>
    <property type="match status" value="1"/>
</dbReference>
<dbReference type="InterPro" id="IPR010451">
    <property type="entry name" value="Acetoacetate_decarboxylase"/>
</dbReference>
<evidence type="ECO:0000313" key="1">
    <source>
        <dbReference type="EMBL" id="CAH0056346.1"/>
    </source>
</evidence>
<dbReference type="GO" id="GO:0016829">
    <property type="term" value="F:lyase activity"/>
    <property type="evidence" value="ECO:0007669"/>
    <property type="project" value="InterPro"/>
</dbReference>
<dbReference type="Proteomes" id="UP000775872">
    <property type="component" value="Unassembled WGS sequence"/>
</dbReference>
<sequence length="277" mass="30802">MAQTNHLRRRWDGSKSSSVEAYITFKASQNAVKTLLPDVFTFQEPTKDAFMTLAPKELANLEWLGGRGYRLYSLYIHGVRYAAADGTTYNGTYIPVLWEDLADPIISGREELGYPKLFADLDITQTVTSYDAKASWKGTTFSTFKLNGLREIREESPWRLAPKEAGIDDGTLLYRYVPAVGQPGTADAEYPVFIPAAEEAKRQAVTLLRRFSAPPTQSIFSWHQGDSRLLPTLHHIVQQIGHIRPLEIVAAGVVEKKGMGDLSSARRIDKGAAVSKL</sequence>
<evidence type="ECO:0000313" key="2">
    <source>
        <dbReference type="Proteomes" id="UP000775872"/>
    </source>
</evidence>
<accession>A0A9P0EM50</accession>
<gene>
    <name evidence="1" type="ORF">CSOL1703_00006286</name>
</gene>
<protein>
    <submittedName>
        <fullName evidence="1">Uncharacterized protein</fullName>
    </submittedName>
</protein>
<dbReference type="Pfam" id="PF06314">
    <property type="entry name" value="ADC"/>
    <property type="match status" value="1"/>
</dbReference>